<dbReference type="InterPro" id="IPR038141">
    <property type="entry name" value="YutD-like_sf"/>
</dbReference>
<dbReference type="Gene3D" id="3.50.4.20">
    <property type="match status" value="1"/>
</dbReference>
<dbReference type="EMBL" id="AZSI01000048">
    <property type="protein sequence ID" value="KEY62268.1"/>
    <property type="molecule type" value="Genomic_DNA"/>
</dbReference>
<gene>
    <name evidence="3" type="ORF">U725_01427</name>
</gene>
<dbReference type="PIRSF" id="PIRSF012565">
    <property type="entry name" value="DUF1027"/>
    <property type="match status" value="1"/>
</dbReference>
<feature type="compositionally biased region" description="Basic and acidic residues" evidence="2">
    <location>
        <begin position="199"/>
        <end position="223"/>
    </location>
</feature>
<evidence type="ECO:0008006" key="5">
    <source>
        <dbReference type="Google" id="ProtNLM"/>
    </source>
</evidence>
<dbReference type="Pfam" id="PF06265">
    <property type="entry name" value="YutD-like"/>
    <property type="match status" value="1"/>
</dbReference>
<dbReference type="SMR" id="A0A084AAD9"/>
<organism evidence="3 4">
    <name type="scientific">Lactococcus cremoris subsp. cremoris GE214</name>
    <dbReference type="NCBI Taxonomy" id="1415168"/>
    <lineage>
        <taxon>Bacteria</taxon>
        <taxon>Bacillati</taxon>
        <taxon>Bacillota</taxon>
        <taxon>Bacilli</taxon>
        <taxon>Lactobacillales</taxon>
        <taxon>Streptococcaceae</taxon>
        <taxon>Lactococcus</taxon>
        <taxon>Lactococcus cremoris subsp. cremoris</taxon>
    </lineage>
</organism>
<evidence type="ECO:0000256" key="2">
    <source>
        <dbReference type="SAM" id="MobiDB-lite"/>
    </source>
</evidence>
<sequence>MAKVIDETKLNYNKYPGEHVMASGEVVQVGKRTFHIVHNYREAFDAEKLEQRFSDVLDKYDYIVGDWGFEQLRLKGFFSTSRKKMLADNKIDHLEDYINEYCNYGCAYFVLRRIRTRDEAFVSEKLFTEKELKQGLDKPRRKRNRNRNRARDEQNVNSKDEKRSENASEARKDFKIRDKSADRKAKPTDKKINKPLSKKSQEGRADKAVNKKATSSKESDKKFTMKKRNPRKKVEQTESKNQGNQGFVIRNRKKD</sequence>
<dbReference type="PATRIC" id="fig|1415168.3.peg.1492"/>
<accession>A0A084AAD9</accession>
<feature type="region of interest" description="Disordered" evidence="2">
    <location>
        <begin position="133"/>
        <end position="255"/>
    </location>
</feature>
<name>A0A084AAD9_LACLC</name>
<dbReference type="AlphaFoldDB" id="A0A084AAD9"/>
<reference evidence="3 4" key="1">
    <citation type="submission" date="2014-06" db="EMBL/GenBank/DDBJ databases">
        <title>Draft genome sequence of the putrescine producing strain Lactococcus lactis subsp cremoris GE214.</title>
        <authorList>
            <person name="Ladero V."/>
            <person name="Linares D.M."/>
            <person name="del Rio B."/>
            <person name="Mayo B."/>
            <person name="Martin M.C."/>
            <person name="Fernandez M."/>
            <person name="Alvarez M.A."/>
        </authorList>
    </citation>
    <scope>NUCLEOTIDE SEQUENCE [LARGE SCALE GENOMIC DNA]</scope>
    <source>
        <strain evidence="3 4">GE214</strain>
    </source>
</reference>
<feature type="compositionally biased region" description="Basic residues" evidence="2">
    <location>
        <begin position="139"/>
        <end position="148"/>
    </location>
</feature>
<evidence type="ECO:0000313" key="4">
    <source>
        <dbReference type="Proteomes" id="UP000028401"/>
    </source>
</evidence>
<evidence type="ECO:0000256" key="1">
    <source>
        <dbReference type="PIRSR" id="PIRSR012565-1"/>
    </source>
</evidence>
<proteinExistence type="predicted"/>
<keyword evidence="1" id="KW-1015">Disulfide bond</keyword>
<dbReference type="InterPro" id="IPR009370">
    <property type="entry name" value="YutD-like"/>
</dbReference>
<feature type="disulfide bond" evidence="1">
    <location>
        <begin position="102"/>
        <end position="106"/>
    </location>
</feature>
<feature type="compositionally biased region" description="Basic and acidic residues" evidence="2">
    <location>
        <begin position="149"/>
        <end position="192"/>
    </location>
</feature>
<dbReference type="RefSeq" id="WP_011834279.1">
    <property type="nucleotide sequence ID" value="NZ_AZSI01000048.1"/>
</dbReference>
<comment type="caution">
    <text evidence="3">The sequence shown here is derived from an EMBL/GenBank/DDBJ whole genome shotgun (WGS) entry which is preliminary data.</text>
</comment>
<evidence type="ECO:0000313" key="3">
    <source>
        <dbReference type="EMBL" id="KEY62268.1"/>
    </source>
</evidence>
<dbReference type="Proteomes" id="UP000028401">
    <property type="component" value="Unassembled WGS sequence"/>
</dbReference>
<protein>
    <recommendedName>
        <fullName evidence="5">DUF1027 domain-containing protein</fullName>
    </recommendedName>
</protein>